<dbReference type="Pfam" id="PF11968">
    <property type="entry name" value="Bmt2"/>
    <property type="match status" value="1"/>
</dbReference>
<dbReference type="Proteomes" id="UP000503462">
    <property type="component" value="Chromosome 3"/>
</dbReference>
<dbReference type="GO" id="GO:0016433">
    <property type="term" value="F:rRNA (adenine) methyltransferase activity"/>
    <property type="evidence" value="ECO:0007669"/>
    <property type="project" value="UniProtKB-UniRule"/>
</dbReference>
<comment type="function">
    <text evidence="4">S-adenosyl-L-methionine-dependent methyltransferase that specifically methylates the N(1) position of an adenine present in helix 65 in 25S rRNA.</text>
</comment>
<feature type="compositionally biased region" description="Basic residues" evidence="5">
    <location>
        <begin position="1"/>
        <end position="10"/>
    </location>
</feature>
<dbReference type="PANTHER" id="PTHR21008">
    <property type="entry name" value="S-ADENOSYLMETHIONINE SENSOR UPSTREAM OF MTORC1-RELATED"/>
    <property type="match status" value="1"/>
</dbReference>
<dbReference type="InterPro" id="IPR021867">
    <property type="entry name" value="Bmt2/SAMTOR"/>
</dbReference>
<evidence type="ECO:0000256" key="5">
    <source>
        <dbReference type="SAM" id="MobiDB-lite"/>
    </source>
</evidence>
<evidence type="ECO:0000313" key="7">
    <source>
        <dbReference type="Proteomes" id="UP000503462"/>
    </source>
</evidence>
<dbReference type="InterPro" id="IPR029063">
    <property type="entry name" value="SAM-dependent_MTases_sf"/>
</dbReference>
<sequence length="282" mass="31658">MANGRRKHSKTLSAGRPPTAHKTKAVLSAAATRTLIRSHHRLHKELHKATTTGDATKAQALQQEIDKLGGLKSYQQASILGQSKDRGGDSSIVLMQWLQEAAMDIKSANYKPRLLEVGALSTSNACSKSNLFDIERIDLNSQEVGILRQDFMQRPLPKRESEHFEIISLSLVLNYVPDAMQRGDMLKRTCQFLKTKANATTFPLLFIVLPAPCTTNSRYLDDKRFQQIMESLGYRQVEYKQTSKLVYSLWHLVNTKSSARFGKVEVNPGPTRNNFTIVLETG</sequence>
<evidence type="ECO:0000256" key="3">
    <source>
        <dbReference type="ARBA" id="ARBA00022691"/>
    </source>
</evidence>
<proteinExistence type="inferred from homology"/>
<organism evidence="6 7">
    <name type="scientific">Peltaster fructicola</name>
    <dbReference type="NCBI Taxonomy" id="286661"/>
    <lineage>
        <taxon>Eukaryota</taxon>
        <taxon>Fungi</taxon>
        <taxon>Dikarya</taxon>
        <taxon>Ascomycota</taxon>
        <taxon>Pezizomycotina</taxon>
        <taxon>Dothideomycetes</taxon>
        <taxon>Dothideomycetes incertae sedis</taxon>
        <taxon>Peltaster</taxon>
    </lineage>
</organism>
<keyword evidence="4" id="KW-0539">Nucleus</keyword>
<dbReference type="PANTHER" id="PTHR21008:SF1">
    <property type="entry name" value="25S RRNA (ADENINE(2142)-N(1))-METHYLTRANSFERASE"/>
    <property type="match status" value="1"/>
</dbReference>
<dbReference type="EMBL" id="CP051141">
    <property type="protein sequence ID" value="QIW98388.1"/>
    <property type="molecule type" value="Genomic_DNA"/>
</dbReference>
<accession>A0A6H0XUT3</accession>
<evidence type="ECO:0000256" key="4">
    <source>
        <dbReference type="HAMAP-Rule" id="MF_03044"/>
    </source>
</evidence>
<gene>
    <name evidence="6" type="ORF">AMS68_003906</name>
</gene>
<feature type="region of interest" description="Disordered" evidence="5">
    <location>
        <begin position="1"/>
        <end position="22"/>
    </location>
</feature>
<name>A0A6H0XUT3_9PEZI</name>
<keyword evidence="2 4" id="KW-0808">Transferase</keyword>
<keyword evidence="3 4" id="KW-0949">S-adenosyl-L-methionine</keyword>
<dbReference type="AlphaFoldDB" id="A0A6H0XUT3"/>
<comment type="subcellular location">
    <subcellularLocation>
        <location evidence="4">Nucleus</location>
        <location evidence="4">Nucleolus</location>
    </subcellularLocation>
</comment>
<evidence type="ECO:0000256" key="2">
    <source>
        <dbReference type="ARBA" id="ARBA00022679"/>
    </source>
</evidence>
<keyword evidence="7" id="KW-1185">Reference proteome</keyword>
<keyword evidence="1 4" id="KW-0489">Methyltransferase</keyword>
<dbReference type="EC" id="2.1.1.-" evidence="4"/>
<dbReference type="HAMAP" id="MF_03044">
    <property type="entry name" value="BMT2"/>
    <property type="match status" value="1"/>
</dbReference>
<reference evidence="6 7" key="1">
    <citation type="journal article" date="2016" name="Sci. Rep.">
        <title>Peltaster fructicola genome reveals evolution from an invasive phytopathogen to an ectophytic parasite.</title>
        <authorList>
            <person name="Xu C."/>
            <person name="Chen H."/>
            <person name="Gleason M.L."/>
            <person name="Xu J.R."/>
            <person name="Liu H."/>
            <person name="Zhang R."/>
            <person name="Sun G."/>
        </authorList>
    </citation>
    <scope>NUCLEOTIDE SEQUENCE [LARGE SCALE GENOMIC DNA]</scope>
    <source>
        <strain evidence="6 7">LNHT1506</strain>
    </source>
</reference>
<protein>
    <recommendedName>
        <fullName evidence="4">25S rRNA adenine-N(1) methyltransferase</fullName>
        <ecNumber evidence="4">2.1.1.-</ecNumber>
    </recommendedName>
</protein>
<dbReference type="SUPFAM" id="SSF53335">
    <property type="entry name" value="S-adenosyl-L-methionine-dependent methyltransferases"/>
    <property type="match status" value="1"/>
</dbReference>
<evidence type="ECO:0000256" key="1">
    <source>
        <dbReference type="ARBA" id="ARBA00022603"/>
    </source>
</evidence>
<evidence type="ECO:0000313" key="6">
    <source>
        <dbReference type="EMBL" id="QIW98388.1"/>
    </source>
</evidence>
<comment type="similarity">
    <text evidence="4">Belongs to the BMT2 family.</text>
</comment>
<feature type="binding site" evidence="4">
    <location>
        <position position="118"/>
    </location>
    <ligand>
        <name>S-adenosyl-L-methionine</name>
        <dbReference type="ChEBI" id="CHEBI:59789"/>
    </ligand>
</feature>
<dbReference type="GO" id="GO:0005730">
    <property type="term" value="C:nucleolus"/>
    <property type="evidence" value="ECO:0007669"/>
    <property type="project" value="UniProtKB-SubCell"/>
</dbReference>
<feature type="binding site" evidence="4">
    <location>
        <position position="138"/>
    </location>
    <ligand>
        <name>S-adenosyl-L-methionine</name>
        <dbReference type="ChEBI" id="CHEBI:59789"/>
    </ligand>
</feature>
<dbReference type="OrthoDB" id="5954793at2759"/>